<keyword evidence="2 4" id="KW-0378">Hydrolase</keyword>
<dbReference type="Gene3D" id="3.40.50.1820">
    <property type="entry name" value="alpha/beta hydrolase"/>
    <property type="match status" value="1"/>
</dbReference>
<keyword evidence="5" id="KW-1185">Reference proteome</keyword>
<sequence length="282" mass="32626">MQQLKEQHIKLNDVNIFVKTMGHGEPLIFLHGGPGDEHKYFLPHVEPLSNDFTLIFYDQSGCGQSGTSENYSMEQEIEILEALRQKLGIQKMNVLGQSWGTILGLLYATTYPDHVNKLMLVSAVGATGEGFKAFSKELRDRLSNYDSNQLKKLEENYNERLKSDPDQLIKEFTQITDPYYVHNIENLKRKIDTKINVKVNSILSEEILKNYDVRKYLSLLKEIPILILQGNDDLFTPKMVEQNLLEYLPHAEFVVFPFSGHWPFLEETKEFNDVTKLFFEDS</sequence>
<dbReference type="InterPro" id="IPR029058">
    <property type="entry name" value="AB_hydrolase_fold"/>
</dbReference>
<dbReference type="GO" id="GO:0016787">
    <property type="term" value="F:hydrolase activity"/>
    <property type="evidence" value="ECO:0007669"/>
    <property type="project" value="UniProtKB-KW"/>
</dbReference>
<comment type="similarity">
    <text evidence="1">Belongs to the peptidase S33 family.</text>
</comment>
<proteinExistence type="inferred from homology"/>
<evidence type="ECO:0000256" key="1">
    <source>
        <dbReference type="ARBA" id="ARBA00010088"/>
    </source>
</evidence>
<dbReference type="PANTHER" id="PTHR43798:SF31">
    <property type="entry name" value="AB HYDROLASE SUPERFAMILY PROTEIN YCLE"/>
    <property type="match status" value="1"/>
</dbReference>
<feature type="domain" description="AB hydrolase-1" evidence="3">
    <location>
        <begin position="26"/>
        <end position="267"/>
    </location>
</feature>
<evidence type="ECO:0000256" key="2">
    <source>
        <dbReference type="ARBA" id="ARBA00022801"/>
    </source>
</evidence>
<protein>
    <submittedName>
        <fullName evidence="4">Alpha/beta fold hydrolase</fullName>
    </submittedName>
</protein>
<evidence type="ECO:0000313" key="5">
    <source>
        <dbReference type="Proteomes" id="UP001596505"/>
    </source>
</evidence>
<comment type="caution">
    <text evidence="4">The sequence shown here is derived from an EMBL/GenBank/DDBJ whole genome shotgun (WGS) entry which is preliminary data.</text>
</comment>
<dbReference type="PRINTS" id="PR00793">
    <property type="entry name" value="PROAMNOPTASE"/>
</dbReference>
<dbReference type="InterPro" id="IPR002410">
    <property type="entry name" value="Peptidase_S33"/>
</dbReference>
<reference evidence="5" key="1">
    <citation type="journal article" date="2019" name="Int. J. Syst. Evol. Microbiol.">
        <title>The Global Catalogue of Microorganisms (GCM) 10K type strain sequencing project: providing services to taxonomists for standard genome sequencing and annotation.</title>
        <authorList>
            <consortium name="The Broad Institute Genomics Platform"/>
            <consortium name="The Broad Institute Genome Sequencing Center for Infectious Disease"/>
            <person name="Wu L."/>
            <person name="Ma J."/>
        </authorList>
    </citation>
    <scope>NUCLEOTIDE SEQUENCE [LARGE SCALE GENOMIC DNA]</scope>
    <source>
        <strain evidence="5">CGMCC 1.16305</strain>
    </source>
</reference>
<dbReference type="EMBL" id="JBHTCO010000012">
    <property type="protein sequence ID" value="MFC7393355.1"/>
    <property type="molecule type" value="Genomic_DNA"/>
</dbReference>
<dbReference type="Proteomes" id="UP001596505">
    <property type="component" value="Unassembled WGS sequence"/>
</dbReference>
<dbReference type="PANTHER" id="PTHR43798">
    <property type="entry name" value="MONOACYLGLYCEROL LIPASE"/>
    <property type="match status" value="1"/>
</dbReference>
<evidence type="ECO:0000259" key="3">
    <source>
        <dbReference type="Pfam" id="PF00561"/>
    </source>
</evidence>
<dbReference type="SUPFAM" id="SSF53474">
    <property type="entry name" value="alpha/beta-Hydrolases"/>
    <property type="match status" value="1"/>
</dbReference>
<evidence type="ECO:0000313" key="4">
    <source>
        <dbReference type="EMBL" id="MFC7393355.1"/>
    </source>
</evidence>
<dbReference type="Pfam" id="PF00561">
    <property type="entry name" value="Abhydrolase_1"/>
    <property type="match status" value="1"/>
</dbReference>
<name>A0ABW2PXF5_9BACL</name>
<gene>
    <name evidence="4" type="ORF">ACFQRG_10320</name>
</gene>
<dbReference type="InterPro" id="IPR000073">
    <property type="entry name" value="AB_hydrolase_1"/>
</dbReference>
<dbReference type="RefSeq" id="WP_380965835.1">
    <property type="nucleotide sequence ID" value="NZ_JBHTCO010000012.1"/>
</dbReference>
<dbReference type="InterPro" id="IPR050266">
    <property type="entry name" value="AB_hydrolase_sf"/>
</dbReference>
<organism evidence="4 5">
    <name type="scientific">Scopulibacillus cellulosilyticus</name>
    <dbReference type="NCBI Taxonomy" id="2665665"/>
    <lineage>
        <taxon>Bacteria</taxon>
        <taxon>Bacillati</taxon>
        <taxon>Bacillota</taxon>
        <taxon>Bacilli</taxon>
        <taxon>Bacillales</taxon>
        <taxon>Sporolactobacillaceae</taxon>
        <taxon>Scopulibacillus</taxon>
    </lineage>
</organism>
<accession>A0ABW2PXF5</accession>